<evidence type="ECO:0000256" key="6">
    <source>
        <dbReference type="ARBA" id="ARBA00023077"/>
    </source>
</evidence>
<evidence type="ECO:0000313" key="16">
    <source>
        <dbReference type="Proteomes" id="UP000199514"/>
    </source>
</evidence>
<evidence type="ECO:0000256" key="7">
    <source>
        <dbReference type="ARBA" id="ARBA00023136"/>
    </source>
</evidence>
<dbReference type="AlphaFoldDB" id="A0A1I1D700"/>
<dbReference type="RefSeq" id="WP_091505496.1">
    <property type="nucleotide sequence ID" value="NZ_FOLE01000001.1"/>
</dbReference>
<dbReference type="Pfam" id="PF07715">
    <property type="entry name" value="Plug"/>
    <property type="match status" value="1"/>
</dbReference>
<dbReference type="Proteomes" id="UP000199514">
    <property type="component" value="Unassembled WGS sequence"/>
</dbReference>
<organism evidence="15 16">
    <name type="scientific">Flexibacter flexilis DSM 6793</name>
    <dbReference type="NCBI Taxonomy" id="927664"/>
    <lineage>
        <taxon>Bacteria</taxon>
        <taxon>Pseudomonadati</taxon>
        <taxon>Bacteroidota</taxon>
        <taxon>Cytophagia</taxon>
        <taxon>Cytophagales</taxon>
        <taxon>Flexibacteraceae</taxon>
        <taxon>Flexibacter</taxon>
    </lineage>
</organism>
<evidence type="ECO:0000256" key="2">
    <source>
        <dbReference type="ARBA" id="ARBA00022448"/>
    </source>
</evidence>
<keyword evidence="6 11" id="KW-0798">TonB box</keyword>
<dbReference type="InterPro" id="IPR012910">
    <property type="entry name" value="Plug_dom"/>
</dbReference>
<keyword evidence="8 15" id="KW-0675">Receptor</keyword>
<name>A0A1I1D700_9BACT</name>
<feature type="chain" id="PRO_5011583248" evidence="12">
    <location>
        <begin position="20"/>
        <end position="691"/>
    </location>
</feature>
<dbReference type="InterPro" id="IPR037066">
    <property type="entry name" value="Plug_dom_sf"/>
</dbReference>
<dbReference type="GO" id="GO:0015344">
    <property type="term" value="F:siderophore uptake transmembrane transporter activity"/>
    <property type="evidence" value="ECO:0007669"/>
    <property type="project" value="TreeGrafter"/>
</dbReference>
<evidence type="ECO:0000256" key="5">
    <source>
        <dbReference type="ARBA" id="ARBA00022729"/>
    </source>
</evidence>
<keyword evidence="16" id="KW-1185">Reference proteome</keyword>
<dbReference type="InterPro" id="IPR039426">
    <property type="entry name" value="TonB-dep_rcpt-like"/>
</dbReference>
<evidence type="ECO:0000256" key="9">
    <source>
        <dbReference type="ARBA" id="ARBA00023237"/>
    </source>
</evidence>
<dbReference type="EMBL" id="FOLE01000001">
    <property type="protein sequence ID" value="SFB70721.1"/>
    <property type="molecule type" value="Genomic_DNA"/>
</dbReference>
<dbReference type="PANTHER" id="PTHR30069:SF29">
    <property type="entry name" value="HEMOGLOBIN AND HEMOGLOBIN-HAPTOGLOBIN-BINDING PROTEIN 1-RELATED"/>
    <property type="match status" value="1"/>
</dbReference>
<proteinExistence type="inferred from homology"/>
<evidence type="ECO:0000259" key="13">
    <source>
        <dbReference type="Pfam" id="PF00593"/>
    </source>
</evidence>
<feature type="domain" description="TonB-dependent receptor plug" evidence="14">
    <location>
        <begin position="61"/>
        <end position="163"/>
    </location>
</feature>
<evidence type="ECO:0000256" key="8">
    <source>
        <dbReference type="ARBA" id="ARBA00023170"/>
    </source>
</evidence>
<dbReference type="STRING" id="927664.SAMN05421780_10117"/>
<dbReference type="SUPFAM" id="SSF56935">
    <property type="entry name" value="Porins"/>
    <property type="match status" value="1"/>
</dbReference>
<dbReference type="InterPro" id="IPR000531">
    <property type="entry name" value="Beta-barrel_TonB"/>
</dbReference>
<evidence type="ECO:0000256" key="4">
    <source>
        <dbReference type="ARBA" id="ARBA00022692"/>
    </source>
</evidence>
<keyword evidence="4 10" id="KW-0812">Transmembrane</keyword>
<protein>
    <submittedName>
        <fullName evidence="15">Outer membrane receptor for ferrienterochelin and colicins</fullName>
    </submittedName>
</protein>
<feature type="signal peptide" evidence="12">
    <location>
        <begin position="1"/>
        <end position="19"/>
    </location>
</feature>
<dbReference type="PANTHER" id="PTHR30069">
    <property type="entry name" value="TONB-DEPENDENT OUTER MEMBRANE RECEPTOR"/>
    <property type="match status" value="1"/>
</dbReference>
<feature type="domain" description="TonB-dependent receptor-like beta-barrel" evidence="13">
    <location>
        <begin position="214"/>
        <end position="656"/>
    </location>
</feature>
<evidence type="ECO:0000256" key="3">
    <source>
        <dbReference type="ARBA" id="ARBA00022452"/>
    </source>
</evidence>
<dbReference type="InterPro" id="IPR036942">
    <property type="entry name" value="Beta-barrel_TonB_sf"/>
</dbReference>
<dbReference type="PROSITE" id="PS52016">
    <property type="entry name" value="TONB_DEPENDENT_REC_3"/>
    <property type="match status" value="1"/>
</dbReference>
<dbReference type="GO" id="GO:0009279">
    <property type="term" value="C:cell outer membrane"/>
    <property type="evidence" value="ECO:0007669"/>
    <property type="project" value="UniProtKB-SubCell"/>
</dbReference>
<gene>
    <name evidence="15" type="ORF">SAMN05421780_10117</name>
</gene>
<comment type="similarity">
    <text evidence="10 11">Belongs to the TonB-dependent receptor family.</text>
</comment>
<sequence length="691" mass="77708">MKKILLVSLLWLTSLPVWAQTDSSETDLQNLMDMKFNEDQVRAYVKQENLTVASTSSQAEEEIPSIVSVITRKDILLYGYRDLSEILRFVPGFEYGIDGIASAGQGFRGVWMYEGKGTILLNGLPVNDYFYGNTNIINQFPASMIERVEIIRGPGSVLYGGFSLVTVVNVITRSNTTPEGLRLTTNGLTLDGKAFGTTNNLSFNTKVGELQINGSAGYSLHPTSTRKYTDFWGNEVQFGNANTPRQSYYQTLQLEYKGLQIKYHHFKFAFTGQDGFDTVVARNSYGKNTEYFENYSDAVRIKYESDFSKKIKIEPQAEYSRGNPMFGATNSFSQLNGNLLGPAAINHHFRGQVIGTFKLAHHSELIAGGGYTHDIAQNRTASGAPAMYGSGGITDTSEYSRFTRSVFGFAQYKYQFNTNWQVFVADRFEHNTFGDATAPRVGLIFFQEPFNVKVLYSHAYRIPTPGQAYNSWIAYNDQLKPEESDNYEIEMGYRFTDNINLKTNLYYIDIKHSILWNGGEKSYVNAGEVKSMGVEGTLNVAYTKWGGFMNFSYNRPAKGSTDEYLTADKEYTLGLPPLKVNVGAHYRVGKVTFGLTGTYFSKRYGPSAEFAREALATHHYHNHQSTSYPQLFMANLSVGVKEIAKNLNMRLTGSNLFNAKYILIQPYYAGHAPSPANDRQITLQFTYEFIK</sequence>
<evidence type="ECO:0000256" key="1">
    <source>
        <dbReference type="ARBA" id="ARBA00004571"/>
    </source>
</evidence>
<evidence type="ECO:0000256" key="11">
    <source>
        <dbReference type="RuleBase" id="RU003357"/>
    </source>
</evidence>
<reference evidence="15 16" key="1">
    <citation type="submission" date="2016-10" db="EMBL/GenBank/DDBJ databases">
        <authorList>
            <person name="de Groot N.N."/>
        </authorList>
    </citation>
    <scope>NUCLEOTIDE SEQUENCE [LARGE SCALE GENOMIC DNA]</scope>
    <source>
        <strain evidence="15 16">DSM 6793</strain>
    </source>
</reference>
<keyword evidence="9 10" id="KW-0998">Cell outer membrane</keyword>
<dbReference type="Gene3D" id="2.40.170.20">
    <property type="entry name" value="TonB-dependent receptor, beta-barrel domain"/>
    <property type="match status" value="1"/>
</dbReference>
<accession>A0A1I1D700</accession>
<keyword evidence="5 12" id="KW-0732">Signal</keyword>
<evidence type="ECO:0000256" key="12">
    <source>
        <dbReference type="SAM" id="SignalP"/>
    </source>
</evidence>
<dbReference type="Gene3D" id="2.170.130.10">
    <property type="entry name" value="TonB-dependent receptor, plug domain"/>
    <property type="match status" value="1"/>
</dbReference>
<keyword evidence="2 10" id="KW-0813">Transport</keyword>
<evidence type="ECO:0000259" key="14">
    <source>
        <dbReference type="Pfam" id="PF07715"/>
    </source>
</evidence>
<keyword evidence="7 10" id="KW-0472">Membrane</keyword>
<dbReference type="Pfam" id="PF00593">
    <property type="entry name" value="TonB_dep_Rec_b-barrel"/>
    <property type="match status" value="1"/>
</dbReference>
<comment type="subcellular location">
    <subcellularLocation>
        <location evidence="1 10">Cell outer membrane</location>
        <topology evidence="1 10">Multi-pass membrane protein</topology>
    </subcellularLocation>
</comment>
<dbReference type="GO" id="GO:0044718">
    <property type="term" value="P:siderophore transmembrane transport"/>
    <property type="evidence" value="ECO:0007669"/>
    <property type="project" value="TreeGrafter"/>
</dbReference>
<evidence type="ECO:0000313" key="15">
    <source>
        <dbReference type="EMBL" id="SFB70721.1"/>
    </source>
</evidence>
<keyword evidence="3 10" id="KW-1134">Transmembrane beta strand</keyword>
<evidence type="ECO:0000256" key="10">
    <source>
        <dbReference type="PROSITE-ProRule" id="PRU01360"/>
    </source>
</evidence>
<dbReference type="OrthoDB" id="1109239at2"/>